<evidence type="ECO:0000259" key="3">
    <source>
        <dbReference type="Pfam" id="PF00733"/>
    </source>
</evidence>
<proteinExistence type="predicted"/>
<dbReference type="GO" id="GO:0005829">
    <property type="term" value="C:cytosol"/>
    <property type="evidence" value="ECO:0007669"/>
    <property type="project" value="TreeGrafter"/>
</dbReference>
<dbReference type="InterPro" id="IPR050795">
    <property type="entry name" value="Asn_Synthetase"/>
</dbReference>
<dbReference type="SUPFAM" id="SSF52402">
    <property type="entry name" value="Adenine nucleotide alpha hydrolases-like"/>
    <property type="match status" value="1"/>
</dbReference>
<evidence type="ECO:0000313" key="4">
    <source>
        <dbReference type="EMBL" id="AIF06763.1"/>
    </source>
</evidence>
<feature type="domain" description="Asparagine synthetase" evidence="3">
    <location>
        <begin position="147"/>
        <end position="236"/>
    </location>
</feature>
<keyword evidence="1" id="KW-0547">Nucleotide-binding</keyword>
<dbReference type="PANTHER" id="PTHR11772">
    <property type="entry name" value="ASPARAGINE SYNTHETASE"/>
    <property type="match status" value="1"/>
</dbReference>
<organism evidence="4">
    <name type="scientific">uncultured marine group II/III euryarchaeote KM3_195_B08</name>
    <dbReference type="NCBI Taxonomy" id="1457970"/>
    <lineage>
        <taxon>Archaea</taxon>
        <taxon>Methanobacteriati</taxon>
        <taxon>Methanobacteriota</taxon>
        <taxon>environmental samples</taxon>
    </lineage>
</organism>
<dbReference type="PANTHER" id="PTHR11772:SF2">
    <property type="entry name" value="ASPARAGINE SYNTHETASE [GLUTAMINE-HYDROLYZING]"/>
    <property type="match status" value="1"/>
</dbReference>
<protein>
    <submittedName>
        <fullName evidence="4">Asparagine synthase (AsnB, ASNS)</fullName>
        <ecNumber evidence="4">6.3.5.4</ecNumber>
    </submittedName>
</protein>
<evidence type="ECO:0000256" key="1">
    <source>
        <dbReference type="ARBA" id="ARBA00022741"/>
    </source>
</evidence>
<dbReference type="InterPro" id="IPR014729">
    <property type="entry name" value="Rossmann-like_a/b/a_fold"/>
</dbReference>
<accession>A0A075GY84</accession>
<dbReference type="Gene3D" id="3.40.50.620">
    <property type="entry name" value="HUPs"/>
    <property type="match status" value="1"/>
</dbReference>
<dbReference type="EC" id="6.3.5.4" evidence="4"/>
<gene>
    <name evidence="4" type="primary">ASNS</name>
    <name evidence="4" type="synonym">asnB</name>
</gene>
<dbReference type="EMBL" id="KF900780">
    <property type="protein sequence ID" value="AIF06763.1"/>
    <property type="molecule type" value="Genomic_DNA"/>
</dbReference>
<keyword evidence="2" id="KW-0067">ATP-binding</keyword>
<feature type="domain" description="Asparagine synthetase" evidence="3">
    <location>
        <begin position="4"/>
        <end position="142"/>
    </location>
</feature>
<dbReference type="CDD" id="cd01991">
    <property type="entry name" value="Asn_synthase_B_C"/>
    <property type="match status" value="1"/>
</dbReference>
<name>A0A075GY84_9EURY</name>
<dbReference type="InterPro" id="IPR001962">
    <property type="entry name" value="Asn_synthase"/>
</dbReference>
<dbReference type="GO" id="GO:0006529">
    <property type="term" value="P:asparagine biosynthetic process"/>
    <property type="evidence" value="ECO:0007669"/>
    <property type="project" value="InterPro"/>
</dbReference>
<dbReference type="GO" id="GO:0005524">
    <property type="term" value="F:ATP binding"/>
    <property type="evidence" value="ECO:0007669"/>
    <property type="project" value="UniProtKB-KW"/>
</dbReference>
<sequence>MIQELAQLLKSSIEECLEDRISISFSGGIDSSLIAHIAKEHCEVDLFSAGTESAQDLQYAKEVAKQLGLNYSEKLLDKDSILELYKEIYKIIPGSLIHLGILLPIYACAKEAKNQGHDTMLVGSGSEELFVGYNRYYTYLKEGKDLDSILKEEFRTLPKRDVGMVSKILRAVGLEPRFPFMNGKLAKFLFSIPLEKRMEDEELKKGLLRDAAKILNLPELPRTRKKKAAQYGSGVHKILLKNSDFLNKEYPPKFTY</sequence>
<dbReference type="AlphaFoldDB" id="A0A075GY84"/>
<dbReference type="Pfam" id="PF00733">
    <property type="entry name" value="Asn_synthase"/>
    <property type="match status" value="2"/>
</dbReference>
<reference evidence="4" key="1">
    <citation type="journal article" date="2014" name="Genome Biol. Evol.">
        <title>Pangenome evidence for extensive interdomain horizontal transfer affecting lineage core and shell genes in uncultured planktonic thaumarchaeota and euryarchaeota.</title>
        <authorList>
            <person name="Deschamps P."/>
            <person name="Zivanovic Y."/>
            <person name="Moreira D."/>
            <person name="Rodriguez-Valera F."/>
            <person name="Lopez-Garcia P."/>
        </authorList>
    </citation>
    <scope>NUCLEOTIDE SEQUENCE</scope>
</reference>
<evidence type="ECO:0000256" key="2">
    <source>
        <dbReference type="ARBA" id="ARBA00022840"/>
    </source>
</evidence>
<keyword evidence="4" id="KW-0436">Ligase</keyword>
<dbReference type="GO" id="GO:0004066">
    <property type="term" value="F:asparagine synthase (glutamine-hydrolyzing) activity"/>
    <property type="evidence" value="ECO:0007669"/>
    <property type="project" value="UniProtKB-EC"/>
</dbReference>